<keyword evidence="3 8" id="KW-0812">Transmembrane</keyword>
<reference evidence="12 13" key="1">
    <citation type="submission" date="2018-08" db="EMBL/GenBank/DDBJ databases">
        <title>Paraburkholderia sp. DHOM06 isolated from forest soil.</title>
        <authorList>
            <person name="Gao Z.-H."/>
            <person name="Qiu L.-H."/>
        </authorList>
    </citation>
    <scope>NUCLEOTIDE SEQUENCE [LARGE SCALE GENOMIC DNA]</scope>
    <source>
        <strain evidence="12 13">DHOM06</strain>
    </source>
</reference>
<protein>
    <submittedName>
        <fullName evidence="12">Methyl-accepting chemotaxis protein</fullName>
    </submittedName>
</protein>
<dbReference type="Pfam" id="PF00015">
    <property type="entry name" value="MCPsignal"/>
    <property type="match status" value="1"/>
</dbReference>
<gene>
    <name evidence="12" type="ORF">DWV00_00060</name>
</gene>
<evidence type="ECO:0000256" key="3">
    <source>
        <dbReference type="ARBA" id="ARBA00022692"/>
    </source>
</evidence>
<evidence type="ECO:0000256" key="2">
    <source>
        <dbReference type="ARBA" id="ARBA00022475"/>
    </source>
</evidence>
<dbReference type="InterPro" id="IPR004089">
    <property type="entry name" value="MCPsignal_dom"/>
</dbReference>
<evidence type="ECO:0000256" key="1">
    <source>
        <dbReference type="ARBA" id="ARBA00004651"/>
    </source>
</evidence>
<dbReference type="SMART" id="SM00283">
    <property type="entry name" value="MA"/>
    <property type="match status" value="1"/>
</dbReference>
<dbReference type="PANTHER" id="PTHR43531:SF16">
    <property type="entry name" value="METHYL-ACCEPTING CHEMOTAXIS PROTEIN II"/>
    <property type="match status" value="1"/>
</dbReference>
<evidence type="ECO:0000256" key="4">
    <source>
        <dbReference type="ARBA" id="ARBA00022989"/>
    </source>
</evidence>
<keyword evidence="7" id="KW-0807">Transducer</keyword>
<name>A0A3D8K4K4_9BURK</name>
<dbReference type="SUPFAM" id="SSF103190">
    <property type="entry name" value="Sensory domain-like"/>
    <property type="match status" value="1"/>
</dbReference>
<dbReference type="Proteomes" id="UP000256838">
    <property type="component" value="Unassembled WGS sequence"/>
</dbReference>
<keyword evidence="2" id="KW-1003">Cell membrane</keyword>
<evidence type="ECO:0000256" key="5">
    <source>
        <dbReference type="ARBA" id="ARBA00023136"/>
    </source>
</evidence>
<evidence type="ECO:0000256" key="6">
    <source>
        <dbReference type="ARBA" id="ARBA00029447"/>
    </source>
</evidence>
<dbReference type="PROSITE" id="PS50111">
    <property type="entry name" value="CHEMOTAXIS_TRANSDUC_2"/>
    <property type="match status" value="1"/>
</dbReference>
<proteinExistence type="inferred from homology"/>
<dbReference type="CDD" id="cd12912">
    <property type="entry name" value="PDC2_MCP_like"/>
    <property type="match status" value="1"/>
</dbReference>
<dbReference type="Pfam" id="PF00672">
    <property type="entry name" value="HAMP"/>
    <property type="match status" value="1"/>
</dbReference>
<dbReference type="PRINTS" id="PR00260">
    <property type="entry name" value="CHEMTRNSDUCR"/>
</dbReference>
<dbReference type="GO" id="GO:0007165">
    <property type="term" value="P:signal transduction"/>
    <property type="evidence" value="ECO:0007669"/>
    <property type="project" value="UniProtKB-KW"/>
</dbReference>
<sequence length="598" mass="62658">MFRTIKIKILGVTVGVVLASLVATTLLSYVLTKAYNARAMQQNLATLEAGHVASIGEWVASRQRMIASLKTAALEPSPLAEFRQIARAGDFSNVYAGYADKSMQQLDSTGFPTGYDPTNSPWYKAAKAKGKPTVTAPYLDPQTKQVVVSFPVPISHFGELAGVVSGNVPMKAIVETVRTIKPTPSSFAFLVDGNGTIVAHPDAAWMLKPAAQLSERLTADNLRAFAATEELNDVDIGGRHFLLREAKVPGTDWVLVIALDKGEANAGLKALVVWSLGTAAVVAVLALILVGAVVGRALTRLSRVQRAMQAIASGSGDLTRRLDEGGADEVTAISASFNVFVNKIHTVLLKVRDVSDKVDAAAAEIAAGNAELSARTEQTAANLQQAAAAMEEIDVTGKNAAGSVGNATAQARDVAQAAAQGHDKASAATETMARVEEASTQVGSITSMIEGIAFQTNILALNAAVEAARAGEQGRGFAVVAAEVRTLAQRSANAAKEIKTLVESTVGRVQQGSQLVRESGESMHTTVQAIGGVATLMEDVARATTEQSRGIDEVSRSVGQLDEMTQRNASLVEEAAAASMALREQAATLSRELSAFIL</sequence>
<evidence type="ECO:0000259" key="10">
    <source>
        <dbReference type="PROSITE" id="PS50192"/>
    </source>
</evidence>
<evidence type="ECO:0000313" key="12">
    <source>
        <dbReference type="EMBL" id="RDV00249.1"/>
    </source>
</evidence>
<dbReference type="SMART" id="SM00304">
    <property type="entry name" value="HAMP"/>
    <property type="match status" value="1"/>
</dbReference>
<dbReference type="GO" id="GO:0005886">
    <property type="term" value="C:plasma membrane"/>
    <property type="evidence" value="ECO:0007669"/>
    <property type="project" value="UniProtKB-SubCell"/>
</dbReference>
<evidence type="ECO:0000259" key="11">
    <source>
        <dbReference type="PROSITE" id="PS50885"/>
    </source>
</evidence>
<dbReference type="InterPro" id="IPR003660">
    <property type="entry name" value="HAMP_dom"/>
</dbReference>
<keyword evidence="13" id="KW-1185">Reference proteome</keyword>
<dbReference type="InterPro" id="IPR051310">
    <property type="entry name" value="MCP_chemotaxis"/>
</dbReference>
<dbReference type="InterPro" id="IPR033479">
    <property type="entry name" value="dCache_1"/>
</dbReference>
<dbReference type="CDD" id="cd12913">
    <property type="entry name" value="PDC1_MCP_like"/>
    <property type="match status" value="1"/>
</dbReference>
<comment type="caution">
    <text evidence="12">The sequence shown here is derived from an EMBL/GenBank/DDBJ whole genome shotgun (WGS) entry which is preliminary data.</text>
</comment>
<dbReference type="AlphaFoldDB" id="A0A3D8K4K4"/>
<dbReference type="FunFam" id="1.10.287.950:FF:000001">
    <property type="entry name" value="Methyl-accepting chemotaxis sensory transducer"/>
    <property type="match status" value="1"/>
</dbReference>
<comment type="subcellular location">
    <subcellularLocation>
        <location evidence="1">Cell membrane</location>
        <topology evidence="1">Multi-pass membrane protein</topology>
    </subcellularLocation>
</comment>
<dbReference type="Gene3D" id="1.10.287.950">
    <property type="entry name" value="Methyl-accepting chemotaxis protein"/>
    <property type="match status" value="1"/>
</dbReference>
<dbReference type="PANTHER" id="PTHR43531">
    <property type="entry name" value="PROTEIN ICFG"/>
    <property type="match status" value="1"/>
</dbReference>
<feature type="domain" description="HAMP" evidence="11">
    <location>
        <begin position="295"/>
        <end position="349"/>
    </location>
</feature>
<feature type="domain" description="Methyl-accepting transducer" evidence="9">
    <location>
        <begin position="354"/>
        <end position="583"/>
    </location>
</feature>
<dbReference type="RefSeq" id="WP_115531514.1">
    <property type="nucleotide sequence ID" value="NZ_QRGA01000001.1"/>
</dbReference>
<dbReference type="Pfam" id="PF02743">
    <property type="entry name" value="dCache_1"/>
    <property type="match status" value="1"/>
</dbReference>
<feature type="transmembrane region" description="Helical" evidence="8">
    <location>
        <begin position="271"/>
        <end position="298"/>
    </location>
</feature>
<dbReference type="PROSITE" id="PS50885">
    <property type="entry name" value="HAMP"/>
    <property type="match status" value="1"/>
</dbReference>
<dbReference type="OrthoDB" id="2489132at2"/>
<accession>A0A3D8K4K4</accession>
<dbReference type="InterPro" id="IPR029151">
    <property type="entry name" value="Sensor-like_sf"/>
</dbReference>
<dbReference type="SUPFAM" id="SSF58104">
    <property type="entry name" value="Methyl-accepting chemotaxis protein (MCP) signaling domain"/>
    <property type="match status" value="1"/>
</dbReference>
<comment type="similarity">
    <text evidence="6">Belongs to the methyl-accepting chemotaxis (MCP) protein family.</text>
</comment>
<evidence type="ECO:0000256" key="7">
    <source>
        <dbReference type="PROSITE-ProRule" id="PRU00284"/>
    </source>
</evidence>
<evidence type="ECO:0000313" key="13">
    <source>
        <dbReference type="Proteomes" id="UP000256838"/>
    </source>
</evidence>
<dbReference type="CDD" id="cd11386">
    <property type="entry name" value="MCP_signal"/>
    <property type="match status" value="1"/>
</dbReference>
<evidence type="ECO:0000259" key="9">
    <source>
        <dbReference type="PROSITE" id="PS50111"/>
    </source>
</evidence>
<dbReference type="EMBL" id="QRGA01000001">
    <property type="protein sequence ID" value="RDV00249.1"/>
    <property type="molecule type" value="Genomic_DNA"/>
</dbReference>
<dbReference type="Gene3D" id="3.30.450.20">
    <property type="entry name" value="PAS domain"/>
    <property type="match status" value="2"/>
</dbReference>
<dbReference type="GO" id="GO:0004888">
    <property type="term" value="F:transmembrane signaling receptor activity"/>
    <property type="evidence" value="ECO:0007669"/>
    <property type="project" value="InterPro"/>
</dbReference>
<dbReference type="CDD" id="cd06225">
    <property type="entry name" value="HAMP"/>
    <property type="match status" value="1"/>
</dbReference>
<dbReference type="GO" id="GO:0006935">
    <property type="term" value="P:chemotaxis"/>
    <property type="evidence" value="ECO:0007669"/>
    <property type="project" value="InterPro"/>
</dbReference>
<evidence type="ECO:0000256" key="8">
    <source>
        <dbReference type="SAM" id="Phobius"/>
    </source>
</evidence>
<keyword evidence="5 8" id="KW-0472">Membrane</keyword>
<feature type="domain" description="T-SNARE coiled-coil homology" evidence="10">
    <location>
        <begin position="513"/>
        <end position="575"/>
    </location>
</feature>
<organism evidence="12 13">
    <name type="scientific">Trinickia dinghuensis</name>
    <dbReference type="NCBI Taxonomy" id="2291023"/>
    <lineage>
        <taxon>Bacteria</taxon>
        <taxon>Pseudomonadati</taxon>
        <taxon>Pseudomonadota</taxon>
        <taxon>Betaproteobacteria</taxon>
        <taxon>Burkholderiales</taxon>
        <taxon>Burkholderiaceae</taxon>
        <taxon>Trinickia</taxon>
    </lineage>
</organism>
<dbReference type="InterPro" id="IPR004090">
    <property type="entry name" value="Chemotax_Me-accpt_rcpt"/>
</dbReference>
<dbReference type="InterPro" id="IPR000727">
    <property type="entry name" value="T_SNARE_dom"/>
</dbReference>
<dbReference type="PROSITE" id="PS50192">
    <property type="entry name" value="T_SNARE"/>
    <property type="match status" value="1"/>
</dbReference>
<keyword evidence="4 8" id="KW-1133">Transmembrane helix</keyword>